<protein>
    <submittedName>
        <fullName evidence="2">RelE/ParE family plasmid stabilization system protein</fullName>
    </submittedName>
</protein>
<dbReference type="EMBL" id="JN247853">
    <property type="protein sequence ID" value="AEW43362.1"/>
    <property type="molecule type" value="Genomic_DNA"/>
</dbReference>
<keyword evidence="1" id="KW-1277">Toxin-antitoxin system</keyword>
<reference evidence="2" key="1">
    <citation type="journal article" date="2012" name="Antimicrob. Agents Chemother.">
        <title>Klebsiella pneumoniae ST258 Producing KPC-3 Identified in Italy Carries Novel Plasmids and OmpK36/OmpK35 Porin Variants.</title>
        <authorList>
            <person name="Garcia-Fernandez A."/>
            <person name="Villa L."/>
            <person name="Carta C."/>
            <person name="Venditti C."/>
            <person name="Giordano A."/>
            <person name="Venditti M."/>
            <person name="Mancini C."/>
            <person name="Carattoli A."/>
        </authorList>
    </citation>
    <scope>NUCLEOTIDE SEQUENCE</scope>
    <source>
        <plasmid evidence="2">ColEST258</plasmid>
    </source>
</reference>
<evidence type="ECO:0000313" key="3">
    <source>
        <dbReference type="EMBL" id="AGO62312.1"/>
    </source>
</evidence>
<reference evidence="3" key="2">
    <citation type="journal article" date="2013" name="J. Antimicrob. Chemother.">
        <title>Reversion to susceptibility of a carbapenem-resistant clinical isolate of Klebsiella pneumoniae producing KPC-3.</title>
        <authorList>
            <person name="Villa L."/>
            <person name="Capone A."/>
            <person name="Fortini D."/>
            <person name="Dolejska M."/>
            <person name="Rodriguez I."/>
            <person name="Taglietti F."/>
            <person name="De Paolis P."/>
            <person name="Petrosillo N."/>
            <person name="Carattoli A."/>
        </authorList>
    </citation>
    <scope>NUCLEOTIDE SEQUENCE</scope>
    <source>
        <strain evidence="3">LS6</strain>
        <strain evidence="4">SC29</strain>
        <plasmid evidence="3">ColE-LS6</plasmid>
        <plasmid evidence="4">pKpQIL-SC29</plasmid>
    </source>
</reference>
<dbReference type="Pfam" id="PF05016">
    <property type="entry name" value="ParE_toxin"/>
    <property type="match status" value="1"/>
</dbReference>
<name>G9G762_KLEPN</name>
<proteinExistence type="predicted"/>
<evidence type="ECO:0000313" key="2">
    <source>
        <dbReference type="EMBL" id="AEW43362.1"/>
    </source>
</evidence>
<accession>G9G762</accession>
<dbReference type="EMBL" id="JX442977">
    <property type="protein sequence ID" value="AGO62753.1"/>
    <property type="molecule type" value="Genomic_DNA"/>
</dbReference>
<dbReference type="InterPro" id="IPR007712">
    <property type="entry name" value="RelE/ParE_toxin"/>
</dbReference>
<geneLocation type="plasmid" evidence="3">
    <name>ColE-LS6</name>
</geneLocation>
<geneLocation type="plasmid" evidence="2">
    <name>ColEST258</name>
</geneLocation>
<dbReference type="SUPFAM" id="SSF143011">
    <property type="entry name" value="RelE-like"/>
    <property type="match status" value="1"/>
</dbReference>
<geneLocation type="plasmid" evidence="4">
    <name>pKpQIL-SC29</name>
</geneLocation>
<dbReference type="EMBL" id="JX442973">
    <property type="protein sequence ID" value="AGO62312.1"/>
    <property type="molecule type" value="Genomic_DNA"/>
</dbReference>
<organism evidence="2">
    <name type="scientific">Klebsiella pneumoniae</name>
    <dbReference type="NCBI Taxonomy" id="573"/>
    <lineage>
        <taxon>Bacteria</taxon>
        <taxon>Pseudomonadati</taxon>
        <taxon>Pseudomonadota</taxon>
        <taxon>Gammaproteobacteria</taxon>
        <taxon>Enterobacterales</taxon>
        <taxon>Enterobacteriaceae</taxon>
        <taxon>Klebsiella/Raoultella group</taxon>
        <taxon>Klebsiella</taxon>
        <taxon>Klebsiella pneumoniae complex</taxon>
    </lineage>
</organism>
<sequence>MAVIRNCAMPYDVEWKQGAIEDVTTLFDYIAENSSLWDAQNVTDRVLAAADKLADFPRLYEVDSRYGEDVRRISLMGQHVLYDVDDQTRKVRVLAVVGQRQNPHIVL</sequence>
<evidence type="ECO:0000313" key="4">
    <source>
        <dbReference type="EMBL" id="AGO62753.1"/>
    </source>
</evidence>
<dbReference type="InterPro" id="IPR035093">
    <property type="entry name" value="RelE/ParE_toxin_dom_sf"/>
</dbReference>
<dbReference type="Gene3D" id="3.30.2310.20">
    <property type="entry name" value="RelE-like"/>
    <property type="match status" value="1"/>
</dbReference>
<evidence type="ECO:0000256" key="1">
    <source>
        <dbReference type="ARBA" id="ARBA00022649"/>
    </source>
</evidence>
<keyword evidence="2" id="KW-0614">Plasmid</keyword>
<dbReference type="AlphaFoldDB" id="G9G762"/>